<sequence length="106" mass="11213">MYPYPIGGLKSTRGGNKMTSIVGARSRPLALAAPMLTSRLQGEHVLERLAHLTRPRGRAAAADNAAERVVPPGRAGRPGVGHRQGQRRGLNLVAVYMCAFVVATGT</sequence>
<reference evidence="1" key="1">
    <citation type="submission" date="2020-05" db="EMBL/GenBank/DDBJ databases">
        <title>Large-scale comparative analyses of tick genomes elucidate their genetic diversity and vector capacities.</title>
        <authorList>
            <person name="Jia N."/>
            <person name="Wang J."/>
            <person name="Shi W."/>
            <person name="Du L."/>
            <person name="Sun Y."/>
            <person name="Zhan W."/>
            <person name="Jiang J."/>
            <person name="Wang Q."/>
            <person name="Zhang B."/>
            <person name="Ji P."/>
            <person name="Sakyi L.B."/>
            <person name="Cui X."/>
            <person name="Yuan T."/>
            <person name="Jiang B."/>
            <person name="Yang W."/>
            <person name="Lam T.T.-Y."/>
            <person name="Chang Q."/>
            <person name="Ding S."/>
            <person name="Wang X."/>
            <person name="Zhu J."/>
            <person name="Ruan X."/>
            <person name="Zhao L."/>
            <person name="Wei J."/>
            <person name="Que T."/>
            <person name="Du C."/>
            <person name="Cheng J."/>
            <person name="Dai P."/>
            <person name="Han X."/>
            <person name="Huang E."/>
            <person name="Gao Y."/>
            <person name="Liu J."/>
            <person name="Shao H."/>
            <person name="Ye R."/>
            <person name="Li L."/>
            <person name="Wei W."/>
            <person name="Wang X."/>
            <person name="Wang C."/>
            <person name="Yang T."/>
            <person name="Huo Q."/>
            <person name="Li W."/>
            <person name="Guo W."/>
            <person name="Chen H."/>
            <person name="Zhou L."/>
            <person name="Ni X."/>
            <person name="Tian J."/>
            <person name="Zhou Y."/>
            <person name="Sheng Y."/>
            <person name="Liu T."/>
            <person name="Pan Y."/>
            <person name="Xia L."/>
            <person name="Li J."/>
            <person name="Zhao F."/>
            <person name="Cao W."/>
        </authorList>
    </citation>
    <scope>NUCLEOTIDE SEQUENCE</scope>
    <source>
        <strain evidence="1">Hyas-2018</strain>
    </source>
</reference>
<accession>A0ACB7SQS2</accession>
<organism evidence="1 2">
    <name type="scientific">Hyalomma asiaticum</name>
    <name type="common">Tick</name>
    <dbReference type="NCBI Taxonomy" id="266040"/>
    <lineage>
        <taxon>Eukaryota</taxon>
        <taxon>Metazoa</taxon>
        <taxon>Ecdysozoa</taxon>
        <taxon>Arthropoda</taxon>
        <taxon>Chelicerata</taxon>
        <taxon>Arachnida</taxon>
        <taxon>Acari</taxon>
        <taxon>Parasitiformes</taxon>
        <taxon>Ixodida</taxon>
        <taxon>Ixodoidea</taxon>
        <taxon>Ixodidae</taxon>
        <taxon>Hyalomminae</taxon>
        <taxon>Hyalomma</taxon>
    </lineage>
</organism>
<proteinExistence type="predicted"/>
<evidence type="ECO:0000313" key="1">
    <source>
        <dbReference type="EMBL" id="KAH6936990.1"/>
    </source>
</evidence>
<protein>
    <submittedName>
        <fullName evidence="1">Uncharacterized protein</fullName>
    </submittedName>
</protein>
<comment type="caution">
    <text evidence="1">The sequence shown here is derived from an EMBL/GenBank/DDBJ whole genome shotgun (WGS) entry which is preliminary data.</text>
</comment>
<dbReference type="Proteomes" id="UP000821845">
    <property type="component" value="Chromosome 3"/>
</dbReference>
<evidence type="ECO:0000313" key="2">
    <source>
        <dbReference type="Proteomes" id="UP000821845"/>
    </source>
</evidence>
<dbReference type="EMBL" id="CM023483">
    <property type="protein sequence ID" value="KAH6936990.1"/>
    <property type="molecule type" value="Genomic_DNA"/>
</dbReference>
<gene>
    <name evidence="1" type="ORF">HPB50_025079</name>
</gene>
<name>A0ACB7SQS2_HYAAI</name>
<keyword evidence="2" id="KW-1185">Reference proteome</keyword>